<dbReference type="EMBL" id="CYPS01000062">
    <property type="protein sequence ID" value="CUH44947.1"/>
    <property type="molecule type" value="Genomic_DNA"/>
</dbReference>
<protein>
    <submittedName>
        <fullName evidence="2">Uncharacterized protein</fullName>
    </submittedName>
</protein>
<accession>A0A0P1EDQ9</accession>
<evidence type="ECO:0000313" key="3">
    <source>
        <dbReference type="Proteomes" id="UP000050783"/>
    </source>
</evidence>
<proteinExistence type="predicted"/>
<dbReference type="STRING" id="81569.RUM4293_03856"/>
<dbReference type="Proteomes" id="UP000050786">
    <property type="component" value="Unassembled WGS sequence"/>
</dbReference>
<evidence type="ECO:0000313" key="1">
    <source>
        <dbReference type="EMBL" id="CUH44947.1"/>
    </source>
</evidence>
<gene>
    <name evidence="2" type="ORF">RUA4292_01652</name>
    <name evidence="1" type="ORF">RUM4293_03856</name>
</gene>
<keyword evidence="4" id="KW-1185">Reference proteome</keyword>
<name>A0A0P1EDQ9_9RHOB</name>
<sequence length="80" mass="8939">MFRRITSADRGRTKVATKTVGETWIPRCNPALDCHSGLTERGVPFIFNCVIDTSLRLPLRNFEAPFFASIALAPLSWTLS</sequence>
<dbReference type="Proteomes" id="UP000050783">
    <property type="component" value="Unassembled WGS sequence"/>
</dbReference>
<evidence type="ECO:0000313" key="4">
    <source>
        <dbReference type="Proteomes" id="UP000050786"/>
    </source>
</evidence>
<reference evidence="2 3" key="1">
    <citation type="submission" date="2015-09" db="EMBL/GenBank/DDBJ databases">
        <authorList>
            <consortium name="Swine Surveillance"/>
        </authorList>
    </citation>
    <scope>NUCLEOTIDE SEQUENCE [LARGE SCALE GENOMIC DNA]</scope>
    <source>
        <strain evidence="2 3">CECT 4292</strain>
        <strain evidence="1">CECT 4293</strain>
    </source>
</reference>
<dbReference type="EMBL" id="CYPU01000024">
    <property type="protein sequence ID" value="CUH47481.1"/>
    <property type="molecule type" value="Genomic_DNA"/>
</dbReference>
<reference evidence="4" key="2">
    <citation type="submission" date="2015-09" db="EMBL/GenBank/DDBJ databases">
        <authorList>
            <person name="Rodrigo-Torres L."/>
            <person name="Arahal D.R."/>
        </authorList>
    </citation>
    <scope>NUCLEOTIDE SEQUENCE [LARGE SCALE GENOMIC DNA]</scope>
    <source>
        <strain evidence="4">CECT 4293</strain>
    </source>
</reference>
<evidence type="ECO:0000313" key="2">
    <source>
        <dbReference type="EMBL" id="CUH47481.1"/>
    </source>
</evidence>
<organism evidence="2 3">
    <name type="scientific">Ruegeria atlantica</name>
    <dbReference type="NCBI Taxonomy" id="81569"/>
    <lineage>
        <taxon>Bacteria</taxon>
        <taxon>Pseudomonadati</taxon>
        <taxon>Pseudomonadota</taxon>
        <taxon>Alphaproteobacteria</taxon>
        <taxon>Rhodobacterales</taxon>
        <taxon>Roseobacteraceae</taxon>
        <taxon>Ruegeria</taxon>
    </lineage>
</organism>
<dbReference type="AlphaFoldDB" id="A0A0P1EDQ9"/>